<evidence type="ECO:0000313" key="9">
    <source>
        <dbReference type="EMBL" id="BAU94737.1"/>
    </source>
</evidence>
<dbReference type="Gene3D" id="3.40.50.10840">
    <property type="entry name" value="Putative sugar-binding, N-terminal domain"/>
    <property type="match status" value="1"/>
</dbReference>
<dbReference type="Gene3D" id="3.40.980.20">
    <property type="entry name" value="Four-carbon acid sugar kinase, nucleotide binding domain"/>
    <property type="match status" value="1"/>
</dbReference>
<dbReference type="AlphaFoldDB" id="A0A160PLU7"/>
<keyword evidence="10" id="KW-1185">Reference proteome</keyword>
<evidence type="ECO:0000313" key="10">
    <source>
        <dbReference type="Proteomes" id="UP000218244"/>
    </source>
</evidence>
<comment type="similarity">
    <text evidence="1">Belongs to the four-carbon acid sugar kinase family.</text>
</comment>
<protein>
    <submittedName>
        <fullName evidence="9">Hrp-dependent type III effector-domain-containing protein</fullName>
    </submittedName>
</protein>
<sequence length="494" mass="52797">MSEPISEQVIKKSLRELIQAFEQQHQTTVPETVDVTAQQVRDAANGTKTEPIFIVLDDDPTGTQSVANLPVLTRWEKEDLQWAFEQKAPGIYVMTNSRSLSAEDARQINKEVAEAALQVAAEQGIKVSFVSRSDSTLRGHFPLEPEVLAESVEKQNGQVDGVIVVPAFGDAGRITVGGVHYAGSARDGFIPVGESEFAQDATFGYQHSDLAEWIEEKTDGATSAEQVIRIPLDVLRADLAQVTTKLLEAKNRQPIIADIVTEQDLRQLSLAIIAAEAQGAHFIYRVGPPFMRARIGQDVPAPLDEQAVAQARTASTDVQGGLIVVGSHVPTTTRQLQALLAEDSAQVVELDVRTVLSDNRDAYLEATSAKVIEQLSQGNVVLHTSRELVTGATADESLAIARDVSGALIAVVNATAHAVKPKFVIAKGGITSSDVASRGLEMTRATVIGPMQPGIISLWQLGDGPAAGVPYIVFAGNVGDDQSLVHVAHVLSHA</sequence>
<reference evidence="9 10" key="1">
    <citation type="submission" date="2016-02" db="EMBL/GenBank/DDBJ databases">
        <title>Corynebacterium glutamicum N24 whole genome sequencing project.</title>
        <authorList>
            <person name="Matsutani M."/>
            <person name="Nangtapong N."/>
            <person name="Yakushi T."/>
            <person name="Matsushita K."/>
        </authorList>
    </citation>
    <scope>NUCLEOTIDE SEQUENCE [LARGE SCALE GENOMIC DNA]</scope>
    <source>
        <strain evidence="9 10">N24</strain>
    </source>
</reference>
<accession>A0A160PLU7</accession>
<dbReference type="GO" id="GO:0005524">
    <property type="term" value="F:ATP binding"/>
    <property type="evidence" value="ECO:0007669"/>
    <property type="project" value="UniProtKB-KW"/>
</dbReference>
<evidence type="ECO:0000259" key="7">
    <source>
        <dbReference type="Pfam" id="PF07005"/>
    </source>
</evidence>
<dbReference type="InterPro" id="IPR031475">
    <property type="entry name" value="NBD_C"/>
</dbReference>
<keyword evidence="6" id="KW-0119">Carbohydrate metabolism</keyword>
<dbReference type="KEGG" id="csur:N24_0475"/>
<evidence type="ECO:0000256" key="4">
    <source>
        <dbReference type="ARBA" id="ARBA00022777"/>
    </source>
</evidence>
<keyword evidence="3" id="KW-0547">Nucleotide-binding</keyword>
<feature type="domain" description="Four-carbon acid sugar kinase nucleotide binding" evidence="8">
    <location>
        <begin position="322"/>
        <end position="484"/>
    </location>
</feature>
<keyword evidence="5" id="KW-0067">ATP-binding</keyword>
<keyword evidence="4" id="KW-0418">Kinase</keyword>
<proteinExistence type="inferred from homology"/>
<feature type="domain" description="Four-carbon acid sugar kinase N-terminal" evidence="7">
    <location>
        <begin position="54"/>
        <end position="293"/>
    </location>
</feature>
<dbReference type="InterPro" id="IPR037051">
    <property type="entry name" value="4-carb_acid_sugar_kinase_N_sf"/>
</dbReference>
<evidence type="ECO:0000256" key="1">
    <source>
        <dbReference type="ARBA" id="ARBA00005715"/>
    </source>
</evidence>
<dbReference type="InterPro" id="IPR010737">
    <property type="entry name" value="4-carb_acid_sugar_kinase_N"/>
</dbReference>
<dbReference type="GO" id="GO:0016301">
    <property type="term" value="F:kinase activity"/>
    <property type="evidence" value="ECO:0007669"/>
    <property type="project" value="UniProtKB-KW"/>
</dbReference>
<evidence type="ECO:0000259" key="8">
    <source>
        <dbReference type="Pfam" id="PF17042"/>
    </source>
</evidence>
<evidence type="ECO:0000256" key="5">
    <source>
        <dbReference type="ARBA" id="ARBA00022840"/>
    </source>
</evidence>
<dbReference type="EMBL" id="AP017369">
    <property type="protein sequence ID" value="BAU94737.1"/>
    <property type="molecule type" value="Genomic_DNA"/>
</dbReference>
<dbReference type="InterPro" id="IPR042213">
    <property type="entry name" value="NBD_C_sf"/>
</dbReference>
<organism evidence="9 10">
    <name type="scientific">Corynebacterium suranareeae</name>
    <dbReference type="NCBI Taxonomy" id="2506452"/>
    <lineage>
        <taxon>Bacteria</taxon>
        <taxon>Bacillati</taxon>
        <taxon>Actinomycetota</taxon>
        <taxon>Actinomycetes</taxon>
        <taxon>Mycobacteriales</taxon>
        <taxon>Corynebacteriaceae</taxon>
        <taxon>Corynebacterium</taxon>
    </lineage>
</organism>
<gene>
    <name evidence="9" type="ORF">N24_0475</name>
</gene>
<dbReference type="Pfam" id="PF17042">
    <property type="entry name" value="NBD_C"/>
    <property type="match status" value="1"/>
</dbReference>
<name>A0A160PLU7_9CORY</name>
<evidence type="ECO:0000256" key="6">
    <source>
        <dbReference type="ARBA" id="ARBA00023277"/>
    </source>
</evidence>
<evidence type="ECO:0000256" key="2">
    <source>
        <dbReference type="ARBA" id="ARBA00022679"/>
    </source>
</evidence>
<keyword evidence="2" id="KW-0808">Transferase</keyword>
<dbReference type="Pfam" id="PF07005">
    <property type="entry name" value="SBD_N"/>
    <property type="match status" value="1"/>
</dbReference>
<evidence type="ECO:0000256" key="3">
    <source>
        <dbReference type="ARBA" id="ARBA00022741"/>
    </source>
</evidence>
<dbReference type="RefSeq" id="WP_096454025.1">
    <property type="nucleotide sequence ID" value="NZ_AP017369.1"/>
</dbReference>
<dbReference type="SUPFAM" id="SSF142764">
    <property type="entry name" value="YgbK-like"/>
    <property type="match status" value="1"/>
</dbReference>
<dbReference type="Proteomes" id="UP000218244">
    <property type="component" value="Chromosome"/>
</dbReference>